<comment type="caution">
    <text evidence="3">The sequence shown here is derived from an EMBL/GenBank/DDBJ whole genome shotgun (WGS) entry which is preliminary data.</text>
</comment>
<dbReference type="EMBL" id="SJTH01000022">
    <property type="protein sequence ID" value="TCJ03067.1"/>
    <property type="molecule type" value="Genomic_DNA"/>
</dbReference>
<dbReference type="PROSITE" id="PS50005">
    <property type="entry name" value="TPR"/>
    <property type="match status" value="1"/>
</dbReference>
<gene>
    <name evidence="3" type="ORF">E0Y62_16245</name>
</gene>
<dbReference type="OrthoDB" id="8657476at2"/>
<proteinExistence type="predicted"/>
<dbReference type="Pfam" id="PF13181">
    <property type="entry name" value="TPR_8"/>
    <property type="match status" value="1"/>
</dbReference>
<dbReference type="Pfam" id="PF14568">
    <property type="entry name" value="SUKH_6"/>
    <property type="match status" value="1"/>
</dbReference>
<sequence length="460" mass="53126">MNQTLFEQLNKWHEEDEHQKIADLLIAIPDEERDYEVISLLARAYNNLGLYENALFQLEDIAGAGKQDSLWHYRIGYTLYHLGRFEDAVQAFRRSDQLEPGDQSTEYFLRRSIQKAEKQKREELRLANKKASMERSSSAKEKFLFSDMFLADFWEDSEYARESYQSEPPTDELIDSIEKELGYKLPSSYIHLMKHQNGGVPKNTSFPTQEPTSWAEDHIAITGIMGIGREKSYSLCGDLGSLFMIEEWGYPDIGVVICDCPSAGHDVVMLDYRACGKDGEPEVVHVDQEDDYEITFLANNFGEFIKGLVSEEQYDTSEEDKEEALDRVEHGKFSPLLEELCSQVTEVNQVEQKIRNICTRIVEEKGHFSFHADELSYVMYDVQFWFYTKSYPNTSREQYLAAYEKIIAFGGEFGQGGYAPSFITDWLNHRIKEGRIVQDHGIIQFTNSYAEEVITKLQEA</sequence>
<dbReference type="Proteomes" id="UP000293846">
    <property type="component" value="Unassembled WGS sequence"/>
</dbReference>
<protein>
    <submittedName>
        <fullName evidence="3">SMI1/KNR4 family protein</fullName>
    </submittedName>
</protein>
<name>A0A4R1AXN9_9BACI</name>
<dbReference type="RefSeq" id="WP_131237627.1">
    <property type="nucleotide sequence ID" value="NZ_SJTH01000022.1"/>
</dbReference>
<feature type="repeat" description="TPR" evidence="1">
    <location>
        <begin position="69"/>
        <end position="102"/>
    </location>
</feature>
<reference evidence="3 4" key="1">
    <citation type="submission" date="2019-03" db="EMBL/GenBank/DDBJ databases">
        <authorList>
            <person name="Jensen L."/>
            <person name="Storgaard J."/>
            <person name="Sulaj E."/>
            <person name="Schramm A."/>
            <person name="Marshall I.P.G."/>
        </authorList>
    </citation>
    <scope>NUCLEOTIDE SEQUENCE [LARGE SCALE GENOMIC DNA]</scope>
    <source>
        <strain evidence="3 4">2017H2G3</strain>
    </source>
</reference>
<accession>A0A4R1AXN9</accession>
<dbReference type="InterPro" id="IPR019734">
    <property type="entry name" value="TPR_rpt"/>
</dbReference>
<keyword evidence="4" id="KW-1185">Reference proteome</keyword>
<dbReference type="AlphaFoldDB" id="A0A4R1AXN9"/>
<keyword evidence="1" id="KW-0802">TPR repeat</keyword>
<evidence type="ECO:0000259" key="2">
    <source>
        <dbReference type="SMART" id="SM00860"/>
    </source>
</evidence>
<dbReference type="Gene3D" id="1.25.40.10">
    <property type="entry name" value="Tetratricopeptide repeat domain"/>
    <property type="match status" value="1"/>
</dbReference>
<dbReference type="InterPro" id="IPR018958">
    <property type="entry name" value="Knr4/Smi1-like_dom"/>
</dbReference>
<evidence type="ECO:0000313" key="4">
    <source>
        <dbReference type="Proteomes" id="UP000293846"/>
    </source>
</evidence>
<dbReference type="SMART" id="SM00860">
    <property type="entry name" value="SMI1_KNR4"/>
    <property type="match status" value="1"/>
</dbReference>
<dbReference type="InterPro" id="IPR037883">
    <property type="entry name" value="Knr4/Smi1-like_sf"/>
</dbReference>
<feature type="domain" description="Knr4/Smi1-like" evidence="2">
    <location>
        <begin position="168"/>
        <end position="307"/>
    </location>
</feature>
<evidence type="ECO:0000256" key="1">
    <source>
        <dbReference type="PROSITE-ProRule" id="PRU00339"/>
    </source>
</evidence>
<dbReference type="Gene3D" id="3.40.1580.10">
    <property type="entry name" value="SMI1/KNR4-like"/>
    <property type="match status" value="1"/>
</dbReference>
<evidence type="ECO:0000313" key="3">
    <source>
        <dbReference type="EMBL" id="TCJ03067.1"/>
    </source>
</evidence>
<organism evidence="3 4">
    <name type="scientific">Cytobacillus praedii</name>
    <dbReference type="NCBI Taxonomy" id="1742358"/>
    <lineage>
        <taxon>Bacteria</taxon>
        <taxon>Bacillati</taxon>
        <taxon>Bacillota</taxon>
        <taxon>Bacilli</taxon>
        <taxon>Bacillales</taxon>
        <taxon>Bacillaceae</taxon>
        <taxon>Cytobacillus</taxon>
    </lineage>
</organism>
<dbReference type="SUPFAM" id="SSF160631">
    <property type="entry name" value="SMI1/KNR4-like"/>
    <property type="match status" value="1"/>
</dbReference>
<dbReference type="InterPro" id="IPR011990">
    <property type="entry name" value="TPR-like_helical_dom_sf"/>
</dbReference>
<dbReference type="SUPFAM" id="SSF48452">
    <property type="entry name" value="TPR-like"/>
    <property type="match status" value="1"/>
</dbReference>